<sequence>MSLATTAGKLIEGAIGLYLFLPGAEDVATGGTTLIPSAAVGAALLLHAFGVDFGKVFK</sequence>
<name>X1V468_9ZZZZ</name>
<gene>
    <name evidence="1" type="ORF">S12H4_59348</name>
</gene>
<dbReference type="EMBL" id="BARW01038757">
    <property type="protein sequence ID" value="GAJ24479.1"/>
    <property type="molecule type" value="Genomic_DNA"/>
</dbReference>
<organism evidence="1">
    <name type="scientific">marine sediment metagenome</name>
    <dbReference type="NCBI Taxonomy" id="412755"/>
    <lineage>
        <taxon>unclassified sequences</taxon>
        <taxon>metagenomes</taxon>
        <taxon>ecological metagenomes</taxon>
    </lineage>
</organism>
<accession>X1V468</accession>
<evidence type="ECO:0000313" key="1">
    <source>
        <dbReference type="EMBL" id="GAJ24479.1"/>
    </source>
</evidence>
<comment type="caution">
    <text evidence="1">The sequence shown here is derived from an EMBL/GenBank/DDBJ whole genome shotgun (WGS) entry which is preliminary data.</text>
</comment>
<dbReference type="AlphaFoldDB" id="X1V468"/>
<protein>
    <submittedName>
        <fullName evidence="1">Uncharacterized protein</fullName>
    </submittedName>
</protein>
<proteinExistence type="predicted"/>
<reference evidence="1" key="1">
    <citation type="journal article" date="2014" name="Front. Microbiol.">
        <title>High frequency of phylogenetically diverse reductive dehalogenase-homologous genes in deep subseafloor sedimentary metagenomes.</title>
        <authorList>
            <person name="Kawai M."/>
            <person name="Futagami T."/>
            <person name="Toyoda A."/>
            <person name="Takaki Y."/>
            <person name="Nishi S."/>
            <person name="Hori S."/>
            <person name="Arai W."/>
            <person name="Tsubouchi T."/>
            <person name="Morono Y."/>
            <person name="Uchiyama I."/>
            <person name="Ito T."/>
            <person name="Fujiyama A."/>
            <person name="Inagaki F."/>
            <person name="Takami H."/>
        </authorList>
    </citation>
    <scope>NUCLEOTIDE SEQUENCE</scope>
    <source>
        <strain evidence="1">Expedition CK06-06</strain>
    </source>
</reference>